<comment type="caution">
    <text evidence="2">The sequence shown here is derived from an EMBL/GenBank/DDBJ whole genome shotgun (WGS) entry which is preliminary data.</text>
</comment>
<dbReference type="Proteomes" id="UP000032679">
    <property type="component" value="Unassembled WGS sequence"/>
</dbReference>
<evidence type="ECO:0000313" key="3">
    <source>
        <dbReference type="Proteomes" id="UP000032679"/>
    </source>
</evidence>
<keyword evidence="1" id="KW-0732">Signal</keyword>
<sequence>MLPVACLVGALLPAAARAGDLAQALLKSPSATAVLQARCDRISSARIRITAEQLRDAGGPPALDVHRLLDLPAADPVVLRHVRLHCGTMVLSEAWNWYAPERLTPMMNETLERTETPFGRAVAATHFTRTRIASVSLDPRASGGMTLQNTAVLHRASDDAPIALVVERYDDRVPAQR</sequence>
<name>A0A0D6MIC3_9PROT</name>
<keyword evidence="3" id="KW-1185">Reference proteome</keyword>
<dbReference type="AlphaFoldDB" id="A0A0D6MIC3"/>
<feature type="chain" id="PRO_5002307916" description="Chorismate lyase" evidence="1">
    <location>
        <begin position="19"/>
        <end position="177"/>
    </location>
</feature>
<proteinExistence type="predicted"/>
<dbReference type="EMBL" id="BALE01000004">
    <property type="protein sequence ID" value="GAN53023.1"/>
    <property type="molecule type" value="Genomic_DNA"/>
</dbReference>
<evidence type="ECO:0000313" key="2">
    <source>
        <dbReference type="EMBL" id="GAN53023.1"/>
    </source>
</evidence>
<evidence type="ECO:0008006" key="4">
    <source>
        <dbReference type="Google" id="ProtNLM"/>
    </source>
</evidence>
<protein>
    <recommendedName>
        <fullName evidence="4">Chorismate lyase</fullName>
    </recommendedName>
</protein>
<dbReference type="SUPFAM" id="SSF64288">
    <property type="entry name" value="Chorismate lyase-like"/>
    <property type="match status" value="1"/>
</dbReference>
<dbReference type="STRING" id="1231623.Tasa_004_088"/>
<organism evidence="2 3">
    <name type="scientific">Tanticharoenia sakaeratensis NBRC 103193</name>
    <dbReference type="NCBI Taxonomy" id="1231623"/>
    <lineage>
        <taxon>Bacteria</taxon>
        <taxon>Pseudomonadati</taxon>
        <taxon>Pseudomonadota</taxon>
        <taxon>Alphaproteobacteria</taxon>
        <taxon>Acetobacterales</taxon>
        <taxon>Acetobacteraceae</taxon>
        <taxon>Tanticharoenia</taxon>
    </lineage>
</organism>
<evidence type="ECO:0000256" key="1">
    <source>
        <dbReference type="SAM" id="SignalP"/>
    </source>
</evidence>
<feature type="signal peptide" evidence="1">
    <location>
        <begin position="1"/>
        <end position="18"/>
    </location>
</feature>
<accession>A0A0D6MIC3</accession>
<dbReference type="Gene3D" id="3.40.1410.10">
    <property type="entry name" value="Chorismate lyase-like"/>
    <property type="match status" value="1"/>
</dbReference>
<gene>
    <name evidence="2" type="ORF">Tasa_004_088</name>
</gene>
<reference evidence="2 3" key="1">
    <citation type="submission" date="2012-10" db="EMBL/GenBank/DDBJ databases">
        <title>Genome sequencing of Tanticharoenia sakaeratensis NBRC 103193.</title>
        <authorList>
            <person name="Azuma Y."/>
            <person name="Hadano H."/>
            <person name="Hirakawa H."/>
            <person name="Matsushita K."/>
        </authorList>
    </citation>
    <scope>NUCLEOTIDE SEQUENCE [LARGE SCALE GENOMIC DNA]</scope>
    <source>
        <strain evidence="2 3">NBRC 103193</strain>
    </source>
</reference>
<dbReference type="InterPro" id="IPR028978">
    <property type="entry name" value="Chorismate_lyase_/UTRA_dom_sf"/>
</dbReference>